<evidence type="ECO:0000256" key="4">
    <source>
        <dbReference type="ARBA" id="ARBA00022989"/>
    </source>
</evidence>
<dbReference type="OrthoDB" id="9157620at2"/>
<keyword evidence="8" id="KW-1185">Reference proteome</keyword>
<feature type="transmembrane region" description="Helical" evidence="6">
    <location>
        <begin position="201"/>
        <end position="218"/>
    </location>
</feature>
<evidence type="ECO:0000256" key="1">
    <source>
        <dbReference type="ARBA" id="ARBA00004651"/>
    </source>
</evidence>
<dbReference type="GO" id="GO:0005886">
    <property type="term" value="C:plasma membrane"/>
    <property type="evidence" value="ECO:0007669"/>
    <property type="project" value="UniProtKB-SubCell"/>
</dbReference>
<dbReference type="AlphaFoldDB" id="A0A1I3DLU9"/>
<feature type="transmembrane region" description="Helical" evidence="6">
    <location>
        <begin position="379"/>
        <end position="401"/>
    </location>
</feature>
<dbReference type="RefSeq" id="WP_091006771.1">
    <property type="nucleotide sequence ID" value="NZ_CP041743.1"/>
</dbReference>
<dbReference type="Proteomes" id="UP000199548">
    <property type="component" value="Unassembled WGS sequence"/>
</dbReference>
<dbReference type="InterPro" id="IPR002797">
    <property type="entry name" value="Polysacc_synth"/>
</dbReference>
<gene>
    <name evidence="7" type="ORF">SAMN05192543_101399</name>
</gene>
<evidence type="ECO:0000256" key="3">
    <source>
        <dbReference type="ARBA" id="ARBA00022692"/>
    </source>
</evidence>
<dbReference type="Pfam" id="PF01943">
    <property type="entry name" value="Polysacc_synt"/>
    <property type="match status" value="1"/>
</dbReference>
<dbReference type="PANTHER" id="PTHR30250:SF31">
    <property type="entry name" value="INNER MEMBRANE PROTEIN YGHQ"/>
    <property type="match status" value="1"/>
</dbReference>
<feature type="transmembrane region" description="Helical" evidence="6">
    <location>
        <begin position="443"/>
        <end position="466"/>
    </location>
</feature>
<feature type="transmembrane region" description="Helical" evidence="6">
    <location>
        <begin position="137"/>
        <end position="156"/>
    </location>
</feature>
<evidence type="ECO:0000313" key="7">
    <source>
        <dbReference type="EMBL" id="SFH87653.1"/>
    </source>
</evidence>
<dbReference type="STRING" id="420953.SAMN05192543_101399"/>
<keyword evidence="4 6" id="KW-1133">Transmembrane helix</keyword>
<feature type="transmembrane region" description="Helical" evidence="6">
    <location>
        <begin position="7"/>
        <end position="26"/>
    </location>
</feature>
<keyword evidence="5 6" id="KW-0472">Membrane</keyword>
<name>A0A1I3DLU9_9BURK</name>
<proteinExistence type="predicted"/>
<keyword evidence="3 6" id="KW-0812">Transmembrane</keyword>
<sequence length="474" mass="50222">MARRGLGLAAGYATSLIGGIGALVLYAHVLGPADYGRLAVYLALVEAIQGVLFQWHRLAVVKFWAVNEDADLASYLATSHLTWVGMACVVVVAGLAIVTVGSRPPVEWLAAAAMGVGKSAALYAQELARASGAGLRYAVGSLLMTLVCAAVGVEAYRVSHSIVAILVASTVVFACTAVVCGWRRGETGLRGRFRRGHFRAMLRYGLPLIPVFVATVAMTRLDRPILAQFEPARIVGIYAATATLVSNVISAACLLVVTPAYPWLLREKERRTAADYRRLHVQTGLLMLGGVLAVSTSMYCARGVAMPLLLGNDIGEAAQSLVLPLLAITVVGGFRAHFFDQTYHLFSRTRTLMMLNLATLGMAVTALYVGARIDGLNGLLVGLAVANGLSLLLSAIFSRAFIDLRKLTDGIGLLLVVLVTAGIAGRLAAVMGWFRILDDHLRGIATAGIVAVVFASGMYLANIGALRTMLSRRS</sequence>
<feature type="transmembrane region" description="Helical" evidence="6">
    <location>
        <begin position="285"/>
        <end position="305"/>
    </location>
</feature>
<accession>A0A1I3DLU9</accession>
<comment type="subcellular location">
    <subcellularLocation>
        <location evidence="1">Cell membrane</location>
        <topology evidence="1">Multi-pass membrane protein</topology>
    </subcellularLocation>
</comment>
<feature type="transmembrane region" description="Helical" evidence="6">
    <location>
        <begin position="413"/>
        <end position="437"/>
    </location>
</feature>
<dbReference type="PANTHER" id="PTHR30250">
    <property type="entry name" value="PST FAMILY PREDICTED COLANIC ACID TRANSPORTER"/>
    <property type="match status" value="1"/>
</dbReference>
<reference evidence="7 8" key="1">
    <citation type="submission" date="2016-10" db="EMBL/GenBank/DDBJ databases">
        <authorList>
            <person name="de Groot N.N."/>
        </authorList>
    </citation>
    <scope>NUCLEOTIDE SEQUENCE [LARGE SCALE GENOMIC DNA]</scope>
    <source>
        <strain evidence="7 8">LMG 23650</strain>
    </source>
</reference>
<evidence type="ECO:0000313" key="8">
    <source>
        <dbReference type="Proteomes" id="UP000199548"/>
    </source>
</evidence>
<dbReference type="InterPro" id="IPR050833">
    <property type="entry name" value="Poly_Biosynth_Transport"/>
</dbReference>
<feature type="transmembrane region" description="Helical" evidence="6">
    <location>
        <begin position="238"/>
        <end position="264"/>
    </location>
</feature>
<dbReference type="EMBL" id="FOQU01000001">
    <property type="protein sequence ID" value="SFH87653.1"/>
    <property type="molecule type" value="Genomic_DNA"/>
</dbReference>
<feature type="transmembrane region" description="Helical" evidence="6">
    <location>
        <begin position="351"/>
        <end position="373"/>
    </location>
</feature>
<feature type="transmembrane region" description="Helical" evidence="6">
    <location>
        <begin position="317"/>
        <end position="339"/>
    </location>
</feature>
<feature type="transmembrane region" description="Helical" evidence="6">
    <location>
        <begin position="81"/>
        <end position="102"/>
    </location>
</feature>
<evidence type="ECO:0000256" key="5">
    <source>
        <dbReference type="ARBA" id="ARBA00023136"/>
    </source>
</evidence>
<feature type="transmembrane region" description="Helical" evidence="6">
    <location>
        <begin position="162"/>
        <end position="180"/>
    </location>
</feature>
<protein>
    <submittedName>
        <fullName evidence="7">Membrane protein involved in the export of O-antigen and teichoic acid</fullName>
    </submittedName>
</protein>
<evidence type="ECO:0000256" key="6">
    <source>
        <dbReference type="SAM" id="Phobius"/>
    </source>
</evidence>
<keyword evidence="2" id="KW-1003">Cell membrane</keyword>
<evidence type="ECO:0000256" key="2">
    <source>
        <dbReference type="ARBA" id="ARBA00022475"/>
    </source>
</evidence>
<organism evidence="7 8">
    <name type="scientific">Paraburkholderia megapolitana</name>
    <dbReference type="NCBI Taxonomy" id="420953"/>
    <lineage>
        <taxon>Bacteria</taxon>
        <taxon>Pseudomonadati</taxon>
        <taxon>Pseudomonadota</taxon>
        <taxon>Betaproteobacteria</taxon>
        <taxon>Burkholderiales</taxon>
        <taxon>Burkholderiaceae</taxon>
        <taxon>Paraburkholderia</taxon>
    </lineage>
</organism>